<proteinExistence type="predicted"/>
<sequence>MGKNAFENSPKLSTHSQLQICLDAIRQRNGKLCAFIKTQQLSLLQNPNTKEKTIKHAEKLLKINLKNEKVENLCELMFNDDLHPNKDKLLTTLITVTKQQIWKKTKMRHRQSSLFTEQTVK</sequence>
<dbReference type="EMBL" id="CAWYQH010000090">
    <property type="protein sequence ID" value="CAK8682478.1"/>
    <property type="molecule type" value="Genomic_DNA"/>
</dbReference>
<comment type="caution">
    <text evidence="1">The sequence shown here is derived from an EMBL/GenBank/DDBJ whole genome shotgun (WGS) entry which is preliminary data.</text>
</comment>
<protein>
    <submittedName>
        <fullName evidence="1">Uncharacterized protein</fullName>
    </submittedName>
</protein>
<name>A0ABP0FS82_CLALP</name>
<evidence type="ECO:0000313" key="2">
    <source>
        <dbReference type="Proteomes" id="UP001642483"/>
    </source>
</evidence>
<keyword evidence="2" id="KW-1185">Reference proteome</keyword>
<accession>A0ABP0FS82</accession>
<organism evidence="1 2">
    <name type="scientific">Clavelina lepadiformis</name>
    <name type="common">Light-bulb sea squirt</name>
    <name type="synonym">Ascidia lepadiformis</name>
    <dbReference type="NCBI Taxonomy" id="159417"/>
    <lineage>
        <taxon>Eukaryota</taxon>
        <taxon>Metazoa</taxon>
        <taxon>Chordata</taxon>
        <taxon>Tunicata</taxon>
        <taxon>Ascidiacea</taxon>
        <taxon>Aplousobranchia</taxon>
        <taxon>Clavelinidae</taxon>
        <taxon>Clavelina</taxon>
    </lineage>
</organism>
<dbReference type="Proteomes" id="UP001642483">
    <property type="component" value="Unassembled WGS sequence"/>
</dbReference>
<reference evidence="1 2" key="1">
    <citation type="submission" date="2024-02" db="EMBL/GenBank/DDBJ databases">
        <authorList>
            <person name="Daric V."/>
            <person name="Darras S."/>
        </authorList>
    </citation>
    <scope>NUCLEOTIDE SEQUENCE [LARGE SCALE GENOMIC DNA]</scope>
</reference>
<evidence type="ECO:0000313" key="1">
    <source>
        <dbReference type="EMBL" id="CAK8682478.1"/>
    </source>
</evidence>
<gene>
    <name evidence="1" type="ORF">CVLEPA_LOCUS13136</name>
</gene>